<dbReference type="SUPFAM" id="SSF52540">
    <property type="entry name" value="P-loop containing nucleoside triphosphate hydrolases"/>
    <property type="match status" value="1"/>
</dbReference>
<dbReference type="EMBL" id="MBFS01000154">
    <property type="protein sequence ID" value="PVV04158.1"/>
    <property type="molecule type" value="Genomic_DNA"/>
</dbReference>
<evidence type="ECO:0000256" key="2">
    <source>
        <dbReference type="ARBA" id="ARBA00022840"/>
    </source>
</evidence>
<reference evidence="4 5" key="1">
    <citation type="journal article" date="2018" name="MBio">
        <title>Comparative Genomics Reveals the Core Gene Toolbox for the Fungus-Insect Symbiosis.</title>
        <authorList>
            <person name="Wang Y."/>
            <person name="Stata M."/>
            <person name="Wang W."/>
            <person name="Stajich J.E."/>
            <person name="White M.M."/>
            <person name="Moncalvo J.M."/>
        </authorList>
    </citation>
    <scope>NUCLEOTIDE SEQUENCE [LARGE SCALE GENOMIC DNA]</scope>
    <source>
        <strain evidence="4 5">SC-DP-2</strain>
    </source>
</reference>
<dbReference type="PANTHER" id="PTHR43119:SF1">
    <property type="entry name" value="ABC TRANSPORTER DOMAIN-CONTAINING PROTEIN"/>
    <property type="match status" value="1"/>
</dbReference>
<evidence type="ECO:0000256" key="1">
    <source>
        <dbReference type="ARBA" id="ARBA00022741"/>
    </source>
</evidence>
<accession>A0A2T9ZHW0</accession>
<dbReference type="PROSITE" id="PS00211">
    <property type="entry name" value="ABC_TRANSPORTER_1"/>
    <property type="match status" value="1"/>
</dbReference>
<dbReference type="InterPro" id="IPR003439">
    <property type="entry name" value="ABC_transporter-like_ATP-bd"/>
</dbReference>
<comment type="caution">
    <text evidence="4">The sequence shown here is derived from an EMBL/GenBank/DDBJ whole genome shotgun (WGS) entry which is preliminary data.</text>
</comment>
<evidence type="ECO:0000313" key="5">
    <source>
        <dbReference type="Proteomes" id="UP000245609"/>
    </source>
</evidence>
<dbReference type="STRING" id="133381.A0A2T9ZHW0"/>
<dbReference type="PANTHER" id="PTHR43119">
    <property type="entry name" value="ABC TRANSPORT PROTEIN ATP-BINDING COMPONENT-RELATED"/>
    <property type="match status" value="1"/>
</dbReference>
<dbReference type="AlphaFoldDB" id="A0A2T9ZHW0"/>
<protein>
    <recommendedName>
        <fullName evidence="3">ABC transporter domain-containing protein</fullName>
    </recommendedName>
</protein>
<keyword evidence="1" id="KW-0547">Nucleotide-binding</keyword>
<name>A0A2T9ZHW0_9FUNG</name>
<dbReference type="OrthoDB" id="6593433at2759"/>
<dbReference type="Proteomes" id="UP000245609">
    <property type="component" value="Unassembled WGS sequence"/>
</dbReference>
<proteinExistence type="predicted"/>
<dbReference type="SMART" id="SM00382">
    <property type="entry name" value="AAA"/>
    <property type="match status" value="1"/>
</dbReference>
<keyword evidence="2" id="KW-0067">ATP-binding</keyword>
<sequence length="268" mass="29747">MSSERLQITIENPVPSVHVDVDDQQLLPKDDYPSNSPLLSVRNLTKLLPNGDLLFSGISFDLDKKQIIVVRGSSGAGKTTLLRCLSLLTPSQYDSLSINLRGDKVTPDTHSVPFWRTEMLYVSQRPPQFEGTALEFYTKLSSITHQKSRNLPSSDPIAISALWGINSNLWTAKWTTLSGGEQQRIALAMALARNPTILLLDEPTSMLDPQTTLLVEEYLVKRSGIIWVTHNPNQELRVADSILTLSKQGSYNLSKRSADTDLITLDSS</sequence>
<dbReference type="Pfam" id="PF00005">
    <property type="entry name" value="ABC_tran"/>
    <property type="match status" value="1"/>
</dbReference>
<dbReference type="GO" id="GO:0016887">
    <property type="term" value="F:ATP hydrolysis activity"/>
    <property type="evidence" value="ECO:0007669"/>
    <property type="project" value="InterPro"/>
</dbReference>
<feature type="domain" description="ABC transporter" evidence="3">
    <location>
        <begin position="39"/>
        <end position="267"/>
    </location>
</feature>
<dbReference type="InterPro" id="IPR003593">
    <property type="entry name" value="AAA+_ATPase"/>
</dbReference>
<evidence type="ECO:0000313" key="4">
    <source>
        <dbReference type="EMBL" id="PVV04158.1"/>
    </source>
</evidence>
<dbReference type="PROSITE" id="PS50893">
    <property type="entry name" value="ABC_TRANSPORTER_2"/>
    <property type="match status" value="1"/>
</dbReference>
<dbReference type="InterPro" id="IPR017871">
    <property type="entry name" value="ABC_transporter-like_CS"/>
</dbReference>
<organism evidence="4 5">
    <name type="scientific">Smittium megazygosporum</name>
    <dbReference type="NCBI Taxonomy" id="133381"/>
    <lineage>
        <taxon>Eukaryota</taxon>
        <taxon>Fungi</taxon>
        <taxon>Fungi incertae sedis</taxon>
        <taxon>Zoopagomycota</taxon>
        <taxon>Kickxellomycotina</taxon>
        <taxon>Harpellomycetes</taxon>
        <taxon>Harpellales</taxon>
        <taxon>Legeriomycetaceae</taxon>
        <taxon>Smittium</taxon>
    </lineage>
</organism>
<dbReference type="InterPro" id="IPR027417">
    <property type="entry name" value="P-loop_NTPase"/>
</dbReference>
<gene>
    <name evidence="4" type="ORF">BB560_001346</name>
</gene>
<dbReference type="Gene3D" id="3.40.50.300">
    <property type="entry name" value="P-loop containing nucleotide triphosphate hydrolases"/>
    <property type="match status" value="1"/>
</dbReference>
<dbReference type="GO" id="GO:0005524">
    <property type="term" value="F:ATP binding"/>
    <property type="evidence" value="ECO:0007669"/>
    <property type="project" value="UniProtKB-KW"/>
</dbReference>
<evidence type="ECO:0000259" key="3">
    <source>
        <dbReference type="PROSITE" id="PS50893"/>
    </source>
</evidence>
<keyword evidence="5" id="KW-1185">Reference proteome</keyword>